<protein>
    <submittedName>
        <fullName evidence="1">Uncharacterized protein</fullName>
    </submittedName>
</protein>
<keyword evidence="2" id="KW-1185">Reference proteome</keyword>
<sequence length="115" mass="13502">MTGYFIVAGYNVGLVVWFVLCISGETGSGDDWGHLCIFSISVYKALKKEISIFVFHPSPKKEQYRRERELRFVTHISWYEWAYPRERDKILLIHALFNRTKPTPHGSCHYTISLF</sequence>
<accession>A0A1X2J2G4</accession>
<dbReference type="Proteomes" id="UP000193560">
    <property type="component" value="Unassembled WGS sequence"/>
</dbReference>
<dbReference type="EMBL" id="MCGE01000001">
    <property type="protein sequence ID" value="ORZ26000.1"/>
    <property type="molecule type" value="Genomic_DNA"/>
</dbReference>
<comment type="caution">
    <text evidence="1">The sequence shown here is derived from an EMBL/GenBank/DDBJ whole genome shotgun (WGS) entry which is preliminary data.</text>
</comment>
<organism evidence="1 2">
    <name type="scientific">Absidia repens</name>
    <dbReference type="NCBI Taxonomy" id="90262"/>
    <lineage>
        <taxon>Eukaryota</taxon>
        <taxon>Fungi</taxon>
        <taxon>Fungi incertae sedis</taxon>
        <taxon>Mucoromycota</taxon>
        <taxon>Mucoromycotina</taxon>
        <taxon>Mucoromycetes</taxon>
        <taxon>Mucorales</taxon>
        <taxon>Cunninghamellaceae</taxon>
        <taxon>Absidia</taxon>
    </lineage>
</organism>
<evidence type="ECO:0000313" key="2">
    <source>
        <dbReference type="Proteomes" id="UP000193560"/>
    </source>
</evidence>
<name>A0A1X2J2G4_9FUNG</name>
<evidence type="ECO:0000313" key="1">
    <source>
        <dbReference type="EMBL" id="ORZ26000.1"/>
    </source>
</evidence>
<reference evidence="1 2" key="1">
    <citation type="submission" date="2016-07" db="EMBL/GenBank/DDBJ databases">
        <title>Pervasive Adenine N6-methylation of Active Genes in Fungi.</title>
        <authorList>
            <consortium name="DOE Joint Genome Institute"/>
            <person name="Mondo S.J."/>
            <person name="Dannebaum R.O."/>
            <person name="Kuo R.C."/>
            <person name="Labutti K."/>
            <person name="Haridas S."/>
            <person name="Kuo A."/>
            <person name="Salamov A."/>
            <person name="Ahrendt S.R."/>
            <person name="Lipzen A."/>
            <person name="Sullivan W."/>
            <person name="Andreopoulos W.B."/>
            <person name="Clum A."/>
            <person name="Lindquist E."/>
            <person name="Daum C."/>
            <person name="Ramamoorthy G.K."/>
            <person name="Gryganskyi A."/>
            <person name="Culley D."/>
            <person name="Magnuson J.K."/>
            <person name="James T.Y."/>
            <person name="O'Malley M.A."/>
            <person name="Stajich J.E."/>
            <person name="Spatafora J.W."/>
            <person name="Visel A."/>
            <person name="Grigoriev I.V."/>
        </authorList>
    </citation>
    <scope>NUCLEOTIDE SEQUENCE [LARGE SCALE GENOMIC DNA]</scope>
    <source>
        <strain evidence="1 2">NRRL 1336</strain>
    </source>
</reference>
<gene>
    <name evidence="1" type="ORF">BCR42DRAFT_386580</name>
</gene>
<proteinExistence type="predicted"/>
<dbReference type="AlphaFoldDB" id="A0A1X2J2G4"/>